<organism evidence="6 7">
    <name type="scientific">Pararhodospirillum oryzae</name>
    <dbReference type="NCBI Taxonomy" id="478448"/>
    <lineage>
        <taxon>Bacteria</taxon>
        <taxon>Pseudomonadati</taxon>
        <taxon>Pseudomonadota</taxon>
        <taxon>Alphaproteobacteria</taxon>
        <taxon>Rhodospirillales</taxon>
        <taxon>Rhodospirillaceae</taxon>
        <taxon>Pararhodospirillum</taxon>
    </lineage>
</organism>
<dbReference type="UniPathway" id="UPA00074">
    <property type="reaction ID" value="UER00170"/>
</dbReference>
<feature type="active site" evidence="3">
    <location>
        <position position="241"/>
    </location>
</feature>
<name>A0A512HBC3_9PROT</name>
<dbReference type="NCBIfam" id="TIGR00655">
    <property type="entry name" value="PurU"/>
    <property type="match status" value="1"/>
</dbReference>
<dbReference type="Pfam" id="PF00551">
    <property type="entry name" value="Formyl_trans_N"/>
    <property type="match status" value="1"/>
</dbReference>
<dbReference type="Gene3D" id="3.30.70.260">
    <property type="match status" value="1"/>
</dbReference>
<dbReference type="EMBL" id="BJZO01000107">
    <property type="protein sequence ID" value="GEO82757.1"/>
    <property type="molecule type" value="Genomic_DNA"/>
</dbReference>
<dbReference type="AlphaFoldDB" id="A0A512HBC3"/>
<dbReference type="InterPro" id="IPR045865">
    <property type="entry name" value="ACT-like_dom_sf"/>
</dbReference>
<evidence type="ECO:0000256" key="2">
    <source>
        <dbReference type="ARBA" id="ARBA00022801"/>
    </source>
</evidence>
<comment type="similarity">
    <text evidence="3">Belongs to the PurU family.</text>
</comment>
<dbReference type="InterPro" id="IPR036477">
    <property type="entry name" value="Formyl_transf_N_sf"/>
</dbReference>
<dbReference type="SUPFAM" id="SSF53328">
    <property type="entry name" value="Formyltransferase"/>
    <property type="match status" value="1"/>
</dbReference>
<dbReference type="InterPro" id="IPR002376">
    <property type="entry name" value="Formyl_transf_N"/>
</dbReference>
<dbReference type="PANTHER" id="PTHR42706">
    <property type="entry name" value="FORMYLTETRAHYDROFOLATE DEFORMYLASE"/>
    <property type="match status" value="1"/>
</dbReference>
<dbReference type="OrthoDB" id="9806170at2"/>
<dbReference type="Proteomes" id="UP000321567">
    <property type="component" value="Unassembled WGS sequence"/>
</dbReference>
<gene>
    <name evidence="6" type="primary">purU_2</name>
    <name evidence="3" type="synonym">purU</name>
    <name evidence="6" type="ORF">ROR02_28880</name>
</gene>
<evidence type="ECO:0000256" key="4">
    <source>
        <dbReference type="NCBIfam" id="TIGR00655"/>
    </source>
</evidence>
<evidence type="ECO:0000256" key="3">
    <source>
        <dbReference type="HAMAP-Rule" id="MF_01927"/>
    </source>
</evidence>
<dbReference type="GO" id="GO:0006189">
    <property type="term" value="P:'de novo' IMP biosynthetic process"/>
    <property type="evidence" value="ECO:0007669"/>
    <property type="project" value="UniProtKB-UniRule"/>
</dbReference>
<dbReference type="PRINTS" id="PR01575">
    <property type="entry name" value="FFH4HYDRLASE"/>
</dbReference>
<dbReference type="EC" id="3.5.1.10" evidence="3 4"/>
<dbReference type="RefSeq" id="WP_147164784.1">
    <property type="nucleotide sequence ID" value="NZ_BJZO01000107.1"/>
</dbReference>
<comment type="catalytic activity">
    <reaction evidence="3">
        <text>(6R)-10-formyltetrahydrofolate + H2O = (6S)-5,6,7,8-tetrahydrofolate + formate + H(+)</text>
        <dbReference type="Rhea" id="RHEA:19833"/>
        <dbReference type="ChEBI" id="CHEBI:15377"/>
        <dbReference type="ChEBI" id="CHEBI:15378"/>
        <dbReference type="ChEBI" id="CHEBI:15740"/>
        <dbReference type="ChEBI" id="CHEBI:57453"/>
        <dbReference type="ChEBI" id="CHEBI:195366"/>
        <dbReference type="EC" id="3.5.1.10"/>
    </reaction>
</comment>
<proteinExistence type="inferred from homology"/>
<dbReference type="PANTHER" id="PTHR42706:SF1">
    <property type="entry name" value="FORMYLTETRAHYDROFOLATE DEFORMYLASE 2, MITOCHONDRIAL"/>
    <property type="match status" value="1"/>
</dbReference>
<evidence type="ECO:0000259" key="5">
    <source>
        <dbReference type="Pfam" id="PF00551"/>
    </source>
</evidence>
<dbReference type="HAMAP" id="MF_01927">
    <property type="entry name" value="PurU"/>
    <property type="match status" value="1"/>
</dbReference>
<comment type="caution">
    <text evidence="6">The sequence shown here is derived from an EMBL/GenBank/DDBJ whole genome shotgun (WGS) entry which is preliminary data.</text>
</comment>
<dbReference type="CDD" id="cd08648">
    <property type="entry name" value="FMT_core_Formyl-FH4-Hydrolase_C"/>
    <property type="match status" value="1"/>
</dbReference>
<dbReference type="GO" id="GO:0006730">
    <property type="term" value="P:one-carbon metabolic process"/>
    <property type="evidence" value="ECO:0007669"/>
    <property type="project" value="UniProtKB-KW"/>
</dbReference>
<comment type="function">
    <text evidence="3">Catalyzes the hydrolysis of 10-formyltetrahydrofolate (formyl-FH4) to formate and tetrahydrofolate (FH4).</text>
</comment>
<dbReference type="SUPFAM" id="SSF55021">
    <property type="entry name" value="ACT-like"/>
    <property type="match status" value="1"/>
</dbReference>
<dbReference type="InterPro" id="IPR004810">
    <property type="entry name" value="PurU"/>
</dbReference>
<dbReference type="InterPro" id="IPR041729">
    <property type="entry name" value="Formyl-FH4-Hydrolase_C"/>
</dbReference>
<protein>
    <recommendedName>
        <fullName evidence="3 4">Formyltetrahydrofolate deformylase</fullName>
        <ecNumber evidence="3 4">3.5.1.10</ecNumber>
    </recommendedName>
    <alternativeName>
        <fullName evidence="3">Formyl-FH(4) hydrolase</fullName>
    </alternativeName>
</protein>
<dbReference type="NCBIfam" id="NF004684">
    <property type="entry name" value="PRK06027.1"/>
    <property type="match status" value="1"/>
</dbReference>
<reference evidence="6 7" key="1">
    <citation type="submission" date="2019-07" db="EMBL/GenBank/DDBJ databases">
        <title>Whole genome shotgun sequence of Rhodospirillum oryzae NBRC 107573.</title>
        <authorList>
            <person name="Hosoyama A."/>
            <person name="Uohara A."/>
            <person name="Ohji S."/>
            <person name="Ichikawa N."/>
        </authorList>
    </citation>
    <scope>NUCLEOTIDE SEQUENCE [LARGE SCALE GENOMIC DNA]</scope>
    <source>
        <strain evidence="6 7">NBRC 107573</strain>
    </source>
</reference>
<keyword evidence="3" id="KW-0658">Purine biosynthesis</keyword>
<evidence type="ECO:0000256" key="1">
    <source>
        <dbReference type="ARBA" id="ARBA00022563"/>
    </source>
</evidence>
<keyword evidence="7" id="KW-1185">Reference proteome</keyword>
<keyword evidence="2 3" id="KW-0378">Hydrolase</keyword>
<dbReference type="PIRSF" id="PIRSF036480">
    <property type="entry name" value="FormyFH4_hydr"/>
    <property type="match status" value="1"/>
</dbReference>
<feature type="domain" description="Formyl transferase N-terminal" evidence="5">
    <location>
        <begin position="102"/>
        <end position="278"/>
    </location>
</feature>
<accession>A0A512HBC3</accession>
<dbReference type="CDD" id="cd04875">
    <property type="entry name" value="ACT_F4HF-DF"/>
    <property type="match status" value="1"/>
</dbReference>
<keyword evidence="1 3" id="KW-0554">One-carbon metabolism</keyword>
<sequence length="297" mass="33409">MSRTPKPFPPGDPRDSLILTITCPDGFGITAAVSGFLYSQGAFTTEAAYYSDPDTGRFFMRTVFRSDTPGLLSANALRECFAPLAERYGMTWELVSARDRPRVVIAVSRFGHCLNDLVHRWRSEQLNVDIPAILSNHPDMAQIAEWHGIPYHYLPVTRDTREAQEKAFLKIIEESNADLVVLARYMQILSDDASRILAGRCINIHHSFLPSFKGAKPYHQAHARGVKIIGATAHYVTSDLDEGPIIEQEVVRVDHKHSVDDLVSAGRDLETMVLARAVRWHVERRVMINGTKTVIFR</sequence>
<evidence type="ECO:0000313" key="7">
    <source>
        <dbReference type="Proteomes" id="UP000321567"/>
    </source>
</evidence>
<dbReference type="InterPro" id="IPR044074">
    <property type="entry name" value="PurU_ACT"/>
</dbReference>
<comment type="pathway">
    <text evidence="3">Purine metabolism; IMP biosynthesis via de novo pathway; formate from 10-formyl-5,6,7,8-tetrahydrofolate: step 1/1.</text>
</comment>
<dbReference type="Gene3D" id="3.40.50.170">
    <property type="entry name" value="Formyl transferase, N-terminal domain"/>
    <property type="match status" value="1"/>
</dbReference>
<evidence type="ECO:0000313" key="6">
    <source>
        <dbReference type="EMBL" id="GEO82757.1"/>
    </source>
</evidence>
<dbReference type="GO" id="GO:0008864">
    <property type="term" value="F:formyltetrahydrofolate deformylase activity"/>
    <property type="evidence" value="ECO:0007669"/>
    <property type="project" value="UniProtKB-UniRule"/>
</dbReference>